<evidence type="ECO:0000313" key="2">
    <source>
        <dbReference type="Proteomes" id="UP000541444"/>
    </source>
</evidence>
<dbReference type="EMBL" id="JACGCM010002614">
    <property type="protein sequence ID" value="KAF6138134.1"/>
    <property type="molecule type" value="Genomic_DNA"/>
</dbReference>
<evidence type="ECO:0000313" key="1">
    <source>
        <dbReference type="EMBL" id="KAF6138134.1"/>
    </source>
</evidence>
<protein>
    <submittedName>
        <fullName evidence="1">Uncharacterized protein</fullName>
    </submittedName>
</protein>
<keyword evidence="2" id="KW-1185">Reference proteome</keyword>
<dbReference type="Proteomes" id="UP000541444">
    <property type="component" value="Unassembled WGS sequence"/>
</dbReference>
<sequence>MEFYLNWETANNPHWTSLTEMKLKRKTSNKHRSHKGRRPYEGYATLNPPFEKILSMKVRGWCSRGLTHSLRLHLVECA</sequence>
<proteinExistence type="predicted"/>
<reference evidence="1 2" key="1">
    <citation type="journal article" date="2020" name="IScience">
        <title>Genome Sequencing of the Endangered Kingdonia uniflora (Circaeasteraceae, Ranunculales) Reveals Potential Mechanisms of Evolutionary Specialization.</title>
        <authorList>
            <person name="Sun Y."/>
            <person name="Deng T."/>
            <person name="Zhang A."/>
            <person name="Moore M.J."/>
            <person name="Landis J.B."/>
            <person name="Lin N."/>
            <person name="Zhang H."/>
            <person name="Zhang X."/>
            <person name="Huang J."/>
            <person name="Zhang X."/>
            <person name="Sun H."/>
            <person name="Wang H."/>
        </authorList>
    </citation>
    <scope>NUCLEOTIDE SEQUENCE [LARGE SCALE GENOMIC DNA]</scope>
    <source>
        <strain evidence="1">TB1705</strain>
        <tissue evidence="1">Leaf</tissue>
    </source>
</reference>
<comment type="caution">
    <text evidence="1">The sequence shown here is derived from an EMBL/GenBank/DDBJ whole genome shotgun (WGS) entry which is preliminary data.</text>
</comment>
<gene>
    <name evidence="1" type="ORF">GIB67_033548</name>
</gene>
<accession>A0A7J7L6D5</accession>
<name>A0A7J7L6D5_9MAGN</name>
<dbReference type="AlphaFoldDB" id="A0A7J7L6D5"/>
<organism evidence="1 2">
    <name type="scientific">Kingdonia uniflora</name>
    <dbReference type="NCBI Taxonomy" id="39325"/>
    <lineage>
        <taxon>Eukaryota</taxon>
        <taxon>Viridiplantae</taxon>
        <taxon>Streptophyta</taxon>
        <taxon>Embryophyta</taxon>
        <taxon>Tracheophyta</taxon>
        <taxon>Spermatophyta</taxon>
        <taxon>Magnoliopsida</taxon>
        <taxon>Ranunculales</taxon>
        <taxon>Circaeasteraceae</taxon>
        <taxon>Kingdonia</taxon>
    </lineage>
</organism>